<dbReference type="EMBL" id="CAAALY010006356">
    <property type="protein sequence ID" value="VEL09450.1"/>
    <property type="molecule type" value="Genomic_DNA"/>
</dbReference>
<organism evidence="2 3">
    <name type="scientific">Protopolystoma xenopodis</name>
    <dbReference type="NCBI Taxonomy" id="117903"/>
    <lineage>
        <taxon>Eukaryota</taxon>
        <taxon>Metazoa</taxon>
        <taxon>Spiralia</taxon>
        <taxon>Lophotrochozoa</taxon>
        <taxon>Platyhelminthes</taxon>
        <taxon>Monogenea</taxon>
        <taxon>Polyopisthocotylea</taxon>
        <taxon>Polystomatidea</taxon>
        <taxon>Polystomatidae</taxon>
        <taxon>Protopolystoma</taxon>
    </lineage>
</organism>
<gene>
    <name evidence="2" type="ORF">PXEA_LOCUS2890</name>
</gene>
<dbReference type="AlphaFoldDB" id="A0A448WE13"/>
<sequence>MLSDRRPSFSHENEVTPLIVESTSARSRGITSSPTSHHQFQVIILVVAFAGLATSQLLFGLAYLFPKPTSIAFRTLKNVCPPIMRSMMSLQVVAEKQGKSHVLFRLGCAMLCCNVERPSPALDLFSYRNPVSWPRIPLHCRYPVHMCCDHSVNGPRTN</sequence>
<accession>A0A448WE13</accession>
<keyword evidence="1" id="KW-0812">Transmembrane</keyword>
<keyword evidence="1" id="KW-0472">Membrane</keyword>
<protein>
    <submittedName>
        <fullName evidence="2">Uncharacterized protein</fullName>
    </submittedName>
</protein>
<feature type="transmembrane region" description="Helical" evidence="1">
    <location>
        <begin position="42"/>
        <end position="65"/>
    </location>
</feature>
<keyword evidence="3" id="KW-1185">Reference proteome</keyword>
<evidence type="ECO:0000313" key="2">
    <source>
        <dbReference type="EMBL" id="VEL09450.1"/>
    </source>
</evidence>
<reference evidence="2" key="1">
    <citation type="submission" date="2018-11" db="EMBL/GenBank/DDBJ databases">
        <authorList>
            <consortium name="Pathogen Informatics"/>
        </authorList>
    </citation>
    <scope>NUCLEOTIDE SEQUENCE</scope>
</reference>
<dbReference type="Proteomes" id="UP000784294">
    <property type="component" value="Unassembled WGS sequence"/>
</dbReference>
<proteinExistence type="predicted"/>
<name>A0A448WE13_9PLAT</name>
<evidence type="ECO:0000256" key="1">
    <source>
        <dbReference type="SAM" id="Phobius"/>
    </source>
</evidence>
<evidence type="ECO:0000313" key="3">
    <source>
        <dbReference type="Proteomes" id="UP000784294"/>
    </source>
</evidence>
<comment type="caution">
    <text evidence="2">The sequence shown here is derived from an EMBL/GenBank/DDBJ whole genome shotgun (WGS) entry which is preliminary data.</text>
</comment>
<keyword evidence="1" id="KW-1133">Transmembrane helix</keyword>